<dbReference type="GO" id="GO:0005524">
    <property type="term" value="F:ATP binding"/>
    <property type="evidence" value="ECO:0007669"/>
    <property type="project" value="InterPro"/>
</dbReference>
<protein>
    <recommendedName>
        <fullName evidence="2">AAA+ ATPase domain-containing protein</fullName>
    </recommendedName>
</protein>
<dbReference type="PANTHER" id="PTHR23077:SF132">
    <property type="entry name" value="ATP-DEPENDENT ZN PROTEASE"/>
    <property type="match status" value="1"/>
</dbReference>
<dbReference type="CDD" id="cd19481">
    <property type="entry name" value="RecA-like_protease"/>
    <property type="match status" value="1"/>
</dbReference>
<dbReference type="InterPro" id="IPR003593">
    <property type="entry name" value="AAA+_ATPase"/>
</dbReference>
<dbReference type="SUPFAM" id="SSF52540">
    <property type="entry name" value="P-loop containing nucleoside triphosphate hydrolases"/>
    <property type="match status" value="1"/>
</dbReference>
<keyword evidence="4" id="KW-1185">Reference proteome</keyword>
<dbReference type="Proteomes" id="UP000284842">
    <property type="component" value="Unassembled WGS sequence"/>
</dbReference>
<comment type="caution">
    <text evidence="3">The sequence shown here is derived from an EMBL/GenBank/DDBJ whole genome shotgun (WGS) entry which is preliminary data.</text>
</comment>
<proteinExistence type="predicted"/>
<gene>
    <name evidence="3" type="ORF">CVT24_010635</name>
</gene>
<dbReference type="PANTHER" id="PTHR23077">
    <property type="entry name" value="AAA-FAMILY ATPASE"/>
    <property type="match status" value="1"/>
</dbReference>
<dbReference type="GO" id="GO:0005634">
    <property type="term" value="C:nucleus"/>
    <property type="evidence" value="ECO:0007669"/>
    <property type="project" value="TreeGrafter"/>
</dbReference>
<dbReference type="AlphaFoldDB" id="A0A409YLZ8"/>
<organism evidence="3 4">
    <name type="scientific">Panaeolus cyanescens</name>
    <dbReference type="NCBI Taxonomy" id="181874"/>
    <lineage>
        <taxon>Eukaryota</taxon>
        <taxon>Fungi</taxon>
        <taxon>Dikarya</taxon>
        <taxon>Basidiomycota</taxon>
        <taxon>Agaricomycotina</taxon>
        <taxon>Agaricomycetes</taxon>
        <taxon>Agaricomycetidae</taxon>
        <taxon>Agaricales</taxon>
        <taxon>Agaricineae</taxon>
        <taxon>Galeropsidaceae</taxon>
        <taxon>Panaeolus</taxon>
    </lineage>
</organism>
<evidence type="ECO:0000256" key="1">
    <source>
        <dbReference type="SAM" id="MobiDB-lite"/>
    </source>
</evidence>
<feature type="region of interest" description="Disordered" evidence="1">
    <location>
        <begin position="542"/>
        <end position="566"/>
    </location>
</feature>
<dbReference type="GO" id="GO:0003723">
    <property type="term" value="F:RNA binding"/>
    <property type="evidence" value="ECO:0007669"/>
    <property type="project" value="TreeGrafter"/>
</dbReference>
<dbReference type="STRING" id="181874.A0A409YLZ8"/>
<feature type="domain" description="AAA+ ATPase" evidence="2">
    <location>
        <begin position="236"/>
        <end position="362"/>
    </location>
</feature>
<accession>A0A409YLZ8</accession>
<dbReference type="GO" id="GO:0042254">
    <property type="term" value="P:ribosome biogenesis"/>
    <property type="evidence" value="ECO:0007669"/>
    <property type="project" value="TreeGrafter"/>
</dbReference>
<feature type="region of interest" description="Disordered" evidence="1">
    <location>
        <begin position="582"/>
        <end position="624"/>
    </location>
</feature>
<dbReference type="GO" id="GO:1990275">
    <property type="term" value="F:preribosome binding"/>
    <property type="evidence" value="ECO:0007669"/>
    <property type="project" value="TreeGrafter"/>
</dbReference>
<dbReference type="InterPro" id="IPR050168">
    <property type="entry name" value="AAA_ATPase_domain"/>
</dbReference>
<evidence type="ECO:0000313" key="4">
    <source>
        <dbReference type="Proteomes" id="UP000284842"/>
    </source>
</evidence>
<evidence type="ECO:0000313" key="3">
    <source>
        <dbReference type="EMBL" id="PPR04060.1"/>
    </source>
</evidence>
<dbReference type="GO" id="GO:0016887">
    <property type="term" value="F:ATP hydrolysis activity"/>
    <property type="evidence" value="ECO:0007669"/>
    <property type="project" value="InterPro"/>
</dbReference>
<feature type="compositionally biased region" description="Polar residues" evidence="1">
    <location>
        <begin position="545"/>
        <end position="559"/>
    </location>
</feature>
<reference evidence="3 4" key="1">
    <citation type="journal article" date="2018" name="Evol. Lett.">
        <title>Horizontal gene cluster transfer increased hallucinogenic mushroom diversity.</title>
        <authorList>
            <person name="Reynolds H.T."/>
            <person name="Vijayakumar V."/>
            <person name="Gluck-Thaler E."/>
            <person name="Korotkin H.B."/>
            <person name="Matheny P.B."/>
            <person name="Slot J.C."/>
        </authorList>
    </citation>
    <scope>NUCLEOTIDE SEQUENCE [LARGE SCALE GENOMIC DNA]</scope>
    <source>
        <strain evidence="3 4">2629</strain>
    </source>
</reference>
<name>A0A409YLZ8_9AGAR</name>
<dbReference type="OrthoDB" id="2115716at2759"/>
<dbReference type="InParanoid" id="A0A409YLZ8"/>
<feature type="compositionally biased region" description="Polar residues" evidence="1">
    <location>
        <begin position="474"/>
        <end position="484"/>
    </location>
</feature>
<dbReference type="InterPro" id="IPR027417">
    <property type="entry name" value="P-loop_NTPase"/>
</dbReference>
<dbReference type="SMART" id="SM00382">
    <property type="entry name" value="AAA"/>
    <property type="match status" value="1"/>
</dbReference>
<dbReference type="InterPro" id="IPR003959">
    <property type="entry name" value="ATPase_AAA_core"/>
</dbReference>
<sequence>MSSTHVPDNDDFVNIWMSTDKVTASNATKHHGHKDFYGEWIEEASGKTTIPPLIGADALRRLYPNHSLVMTPGYGMNLFGTPGVTAQPIEKTPLITNLLFIPLARSSGIPGILVDQIQYGAFKVTWSSYEYIVYCVSYPAGFGNAYQYYILHEGECPEDVSRLLLLTAGAYGDALHDEIWVYDQGWWQKSRGLWIEVQKASWDDVILKDEFKKALQKDVYGFFASEQIYKDLGIPWKRGLIMFGPPGNGKTISLKTIMKTCGEKGFAPLYVKSFQSYQGEEAAMDQVFSKARQMSPCVVILEDLDSLINDRNRSFFLNQLDGLEGNDGLLIIGTTNHFERLDPGLSSRPSRFDRKYKFDDPDASERKLYVQYWQKKLEDNKEIDLSDELVDEIVSLTDRFSFAYLKEAFVSSLVTFAGIEGEKPSFASILKAQIETLRKQLDKGITVTYGRLEPPVARVPQVPLSQRRPLPHPNRSNNGPNGHTVSMKERNIRALLDRLSEQAPTVNVLPRIYMTEKQLEDEARRKRDIRLLLDTLSDSMSSLDITPSTRTYEAASSTGADEHAEDTTYRSLFDRISERGSNFPVYEHNNRGSGGRVFVPPTNPEPRASGSGSSSFDLRGPNLA</sequence>
<feature type="region of interest" description="Disordered" evidence="1">
    <location>
        <begin position="465"/>
        <end position="484"/>
    </location>
</feature>
<evidence type="ECO:0000259" key="2">
    <source>
        <dbReference type="SMART" id="SM00382"/>
    </source>
</evidence>
<dbReference type="EMBL" id="NHTK01000995">
    <property type="protein sequence ID" value="PPR04060.1"/>
    <property type="molecule type" value="Genomic_DNA"/>
</dbReference>
<dbReference type="Gene3D" id="3.40.50.300">
    <property type="entry name" value="P-loop containing nucleotide triphosphate hydrolases"/>
    <property type="match status" value="1"/>
</dbReference>
<dbReference type="Pfam" id="PF00004">
    <property type="entry name" value="AAA"/>
    <property type="match status" value="1"/>
</dbReference>